<dbReference type="AlphaFoldDB" id="A0A0A9BD17"/>
<proteinExistence type="predicted"/>
<protein>
    <submittedName>
        <fullName evidence="1">Uncharacterized protein</fullName>
    </submittedName>
</protein>
<name>A0A0A9BD17_ARUDO</name>
<accession>A0A0A9BD17</accession>
<organism evidence="1">
    <name type="scientific">Arundo donax</name>
    <name type="common">Giant reed</name>
    <name type="synonym">Donax arundinaceus</name>
    <dbReference type="NCBI Taxonomy" id="35708"/>
    <lineage>
        <taxon>Eukaryota</taxon>
        <taxon>Viridiplantae</taxon>
        <taxon>Streptophyta</taxon>
        <taxon>Embryophyta</taxon>
        <taxon>Tracheophyta</taxon>
        <taxon>Spermatophyta</taxon>
        <taxon>Magnoliopsida</taxon>
        <taxon>Liliopsida</taxon>
        <taxon>Poales</taxon>
        <taxon>Poaceae</taxon>
        <taxon>PACMAD clade</taxon>
        <taxon>Arundinoideae</taxon>
        <taxon>Arundineae</taxon>
        <taxon>Arundo</taxon>
    </lineage>
</organism>
<sequence>MISFSYINIQISGWLTKFCLLV</sequence>
<evidence type="ECO:0000313" key="1">
    <source>
        <dbReference type="EMBL" id="JAD59090.1"/>
    </source>
</evidence>
<reference evidence="1" key="1">
    <citation type="submission" date="2014-09" db="EMBL/GenBank/DDBJ databases">
        <authorList>
            <person name="Magalhaes I.L.F."/>
            <person name="Oliveira U."/>
            <person name="Santos F.R."/>
            <person name="Vidigal T.H.D.A."/>
            <person name="Brescovit A.D."/>
            <person name="Santos A.J."/>
        </authorList>
    </citation>
    <scope>NUCLEOTIDE SEQUENCE</scope>
    <source>
        <tissue evidence="1">Shoot tissue taken approximately 20 cm above the soil surface</tissue>
    </source>
</reference>
<reference evidence="1" key="2">
    <citation type="journal article" date="2015" name="Data Brief">
        <title>Shoot transcriptome of the giant reed, Arundo donax.</title>
        <authorList>
            <person name="Barrero R.A."/>
            <person name="Guerrero F.D."/>
            <person name="Moolhuijzen P."/>
            <person name="Goolsby J.A."/>
            <person name="Tidwell J."/>
            <person name="Bellgard S.E."/>
            <person name="Bellgard M.I."/>
        </authorList>
    </citation>
    <scope>NUCLEOTIDE SEQUENCE</scope>
    <source>
        <tissue evidence="1">Shoot tissue taken approximately 20 cm above the soil surface</tissue>
    </source>
</reference>
<dbReference type="EMBL" id="GBRH01238805">
    <property type="protein sequence ID" value="JAD59090.1"/>
    <property type="molecule type" value="Transcribed_RNA"/>
</dbReference>